<evidence type="ECO:0000256" key="3">
    <source>
        <dbReference type="ARBA" id="ARBA00004629"/>
    </source>
</evidence>
<keyword evidence="15" id="KW-0137">Centromere</keyword>
<feature type="region of interest" description="Disordered" evidence="18">
    <location>
        <begin position="110"/>
        <end position="144"/>
    </location>
</feature>
<keyword evidence="11" id="KW-0995">Kinetochore</keyword>
<evidence type="ECO:0000313" key="19">
    <source>
        <dbReference type="EMBL" id="CCE82694.1"/>
    </source>
</evidence>
<evidence type="ECO:0000313" key="20">
    <source>
        <dbReference type="Proteomes" id="UP000005222"/>
    </source>
</evidence>
<dbReference type="eggNOG" id="ENOG502S7SV">
    <property type="taxonomic scope" value="Eukaryota"/>
</dbReference>
<dbReference type="GO" id="GO:0051301">
    <property type="term" value="P:cell division"/>
    <property type="evidence" value="ECO:0007669"/>
    <property type="project" value="UniProtKB-KW"/>
</dbReference>
<evidence type="ECO:0000256" key="8">
    <source>
        <dbReference type="ARBA" id="ARBA00022701"/>
    </source>
</evidence>
<proteinExistence type="inferred from homology"/>
<evidence type="ECO:0000256" key="7">
    <source>
        <dbReference type="ARBA" id="ARBA00022618"/>
    </source>
</evidence>
<keyword evidence="9" id="KW-0498">Mitosis</keyword>
<evidence type="ECO:0000256" key="6">
    <source>
        <dbReference type="ARBA" id="ARBA00022490"/>
    </source>
</evidence>
<keyword evidence="10" id="KW-0159">Chromosome partition</keyword>
<evidence type="ECO:0000256" key="10">
    <source>
        <dbReference type="ARBA" id="ARBA00022829"/>
    </source>
</evidence>
<dbReference type="GO" id="GO:0042729">
    <property type="term" value="C:DASH complex"/>
    <property type="evidence" value="ECO:0007669"/>
    <property type="project" value="InterPro"/>
</dbReference>
<dbReference type="GO" id="GO:0005874">
    <property type="term" value="C:microtubule"/>
    <property type="evidence" value="ECO:0007669"/>
    <property type="project" value="UniProtKB-KW"/>
</dbReference>
<comment type="subcellular location">
    <subcellularLocation>
        <location evidence="3">Chromosome</location>
        <location evidence="3">Centromere</location>
        <location evidence="3">Kinetochore</location>
    </subcellularLocation>
    <subcellularLocation>
        <location evidence="2">Cytoplasm</location>
        <location evidence="2">Cytoskeleton</location>
        <location evidence="2">Spindle</location>
    </subcellularLocation>
    <subcellularLocation>
        <location evidence="1">Nucleus</location>
    </subcellularLocation>
</comment>
<keyword evidence="6" id="KW-0963">Cytoplasm</keyword>
<dbReference type="OrthoDB" id="2443965at2759"/>
<dbReference type="FunCoup" id="G8YCL3">
    <property type="interactions" value="12"/>
</dbReference>
<feature type="region of interest" description="Disordered" evidence="18">
    <location>
        <begin position="47"/>
        <end position="69"/>
    </location>
</feature>
<gene>
    <name evidence="19" type="primary">Piso0_002432</name>
    <name evidence="19" type="ORF">GNLVRS01_PISO0J11867g</name>
</gene>
<organism evidence="19 20">
    <name type="scientific">Pichia sorbitophila (strain ATCC MYA-4447 / BCRC 22081 / CBS 7064 / NBRC 10061 / NRRL Y-12695)</name>
    <name type="common">Hybrid yeast</name>
    <dbReference type="NCBI Taxonomy" id="559304"/>
    <lineage>
        <taxon>Eukaryota</taxon>
        <taxon>Fungi</taxon>
        <taxon>Dikarya</taxon>
        <taxon>Ascomycota</taxon>
        <taxon>Saccharomycotina</taxon>
        <taxon>Pichiomycetes</taxon>
        <taxon>Debaryomycetaceae</taxon>
        <taxon>Millerozyma</taxon>
    </lineage>
</organism>
<comment type="similarity">
    <text evidence="4">Belongs to the DASH complex DAD3 family.</text>
</comment>
<evidence type="ECO:0000256" key="15">
    <source>
        <dbReference type="ARBA" id="ARBA00023328"/>
    </source>
</evidence>
<dbReference type="EMBL" id="FO082050">
    <property type="protein sequence ID" value="CCE82694.1"/>
    <property type="molecule type" value="Genomic_DNA"/>
</dbReference>
<dbReference type="HOGENOM" id="CLU_149455_0_0_1"/>
<keyword evidence="5" id="KW-0158">Chromosome</keyword>
<sequence>MPPKDVLATEYYAGNLLSPIEAEILSQYQLLALQLNTLAAEIKKLNSARDQNHSARNLSSDNETEIGASGNADQLVDNLRSLEMKMGLVYTLFKGAVYSLFLQYEEDQNLKSDEAKRLNEDSETEDGNEEKDNSADDQSNDAES</sequence>
<evidence type="ECO:0000256" key="16">
    <source>
        <dbReference type="ARBA" id="ARBA00044179"/>
    </source>
</evidence>
<keyword evidence="13" id="KW-0539">Nucleus</keyword>
<dbReference type="Proteomes" id="UP000005222">
    <property type="component" value="Chromosome J"/>
</dbReference>
<reference evidence="19 20" key="1">
    <citation type="journal article" date="2012" name="G3 (Bethesda)">
        <title>Pichia sorbitophila, an interspecies yeast hybrid reveals early steps of genome resolution following polyploidization.</title>
        <authorList>
            <person name="Leh Louis V."/>
            <person name="Despons L."/>
            <person name="Friedrich A."/>
            <person name="Martin T."/>
            <person name="Durrens P."/>
            <person name="Casaregola S."/>
            <person name="Neuveglise C."/>
            <person name="Fairhead C."/>
            <person name="Marck C."/>
            <person name="Cruz J.A."/>
            <person name="Straub M.L."/>
            <person name="Kugler V."/>
            <person name="Sacerdot C."/>
            <person name="Uzunov Z."/>
            <person name="Thierry A."/>
            <person name="Weiss S."/>
            <person name="Bleykasten C."/>
            <person name="De Montigny J."/>
            <person name="Jacques N."/>
            <person name="Jung P."/>
            <person name="Lemaire M."/>
            <person name="Mallet S."/>
            <person name="Morel G."/>
            <person name="Richard G.F."/>
            <person name="Sarkar A."/>
            <person name="Savel G."/>
            <person name="Schacherer J."/>
            <person name="Seret M.L."/>
            <person name="Talla E."/>
            <person name="Samson G."/>
            <person name="Jubin C."/>
            <person name="Poulain J."/>
            <person name="Vacherie B."/>
            <person name="Barbe V."/>
            <person name="Pelletier E."/>
            <person name="Sherman D.J."/>
            <person name="Westhof E."/>
            <person name="Weissenbach J."/>
            <person name="Baret P.V."/>
            <person name="Wincker P."/>
            <person name="Gaillardin C."/>
            <person name="Dujon B."/>
            <person name="Souciet J.L."/>
        </authorList>
    </citation>
    <scope>NUCLEOTIDE SEQUENCE [LARGE SCALE GENOMIC DNA]</scope>
    <source>
        <strain evidence="20">ATCC MYA-4447 / BCRC 22081 / CBS 7064 / NBRC 10061 / NRRL Y-12695</strain>
    </source>
</reference>
<evidence type="ECO:0000256" key="13">
    <source>
        <dbReference type="ARBA" id="ARBA00023242"/>
    </source>
</evidence>
<keyword evidence="14" id="KW-0131">Cell cycle</keyword>
<feature type="compositionally biased region" description="Basic and acidic residues" evidence="18">
    <location>
        <begin position="110"/>
        <end position="120"/>
    </location>
</feature>
<evidence type="ECO:0000256" key="17">
    <source>
        <dbReference type="ARBA" id="ARBA00044305"/>
    </source>
</evidence>
<evidence type="ECO:0000256" key="18">
    <source>
        <dbReference type="SAM" id="MobiDB-lite"/>
    </source>
</evidence>
<evidence type="ECO:0000256" key="2">
    <source>
        <dbReference type="ARBA" id="ARBA00004186"/>
    </source>
</evidence>
<keyword evidence="8" id="KW-0493">Microtubule</keyword>
<evidence type="ECO:0000256" key="9">
    <source>
        <dbReference type="ARBA" id="ARBA00022776"/>
    </source>
</evidence>
<evidence type="ECO:0000256" key="4">
    <source>
        <dbReference type="ARBA" id="ARBA00006277"/>
    </source>
</evidence>
<dbReference type="Pfam" id="PF08656">
    <property type="entry name" value="DASH_Dad3"/>
    <property type="match status" value="1"/>
</dbReference>
<name>G8YCL3_PICSO</name>
<protein>
    <recommendedName>
        <fullName evidence="16">DASH complex subunit DAD3</fullName>
    </recommendedName>
    <alternativeName>
        <fullName evidence="17">Outer kinetochore protein DAD3</fullName>
    </alternativeName>
</protein>
<dbReference type="PANTHER" id="PTHR28017:SF1">
    <property type="entry name" value="DASH COMPLEX SUBUNIT DAD3"/>
    <property type="match status" value="1"/>
</dbReference>
<dbReference type="GO" id="GO:0051010">
    <property type="term" value="F:microtubule plus-end binding"/>
    <property type="evidence" value="ECO:0007669"/>
    <property type="project" value="TreeGrafter"/>
</dbReference>
<evidence type="ECO:0000256" key="1">
    <source>
        <dbReference type="ARBA" id="ARBA00004123"/>
    </source>
</evidence>
<evidence type="ECO:0000256" key="12">
    <source>
        <dbReference type="ARBA" id="ARBA00023212"/>
    </source>
</evidence>
<evidence type="ECO:0000256" key="11">
    <source>
        <dbReference type="ARBA" id="ARBA00022838"/>
    </source>
</evidence>
<dbReference type="InParanoid" id="G8YCL3"/>
<keyword evidence="12" id="KW-0206">Cytoskeleton</keyword>
<evidence type="ECO:0000256" key="14">
    <source>
        <dbReference type="ARBA" id="ARBA00023306"/>
    </source>
</evidence>
<dbReference type="AlphaFoldDB" id="G8YCL3"/>
<accession>G8YCL3</accession>
<dbReference type="InterPro" id="IPR013965">
    <property type="entry name" value="DASH_Dad3"/>
</dbReference>
<dbReference type="STRING" id="559304.G8YCL3"/>
<dbReference type="GO" id="GO:0072686">
    <property type="term" value="C:mitotic spindle"/>
    <property type="evidence" value="ECO:0007669"/>
    <property type="project" value="InterPro"/>
</dbReference>
<keyword evidence="7" id="KW-0132">Cell division</keyword>
<dbReference type="GO" id="GO:0008608">
    <property type="term" value="P:attachment of spindle microtubules to kinetochore"/>
    <property type="evidence" value="ECO:0007669"/>
    <property type="project" value="InterPro"/>
</dbReference>
<dbReference type="PANTHER" id="PTHR28017">
    <property type="entry name" value="DASH COMPLEX SUBUNIT DAD3"/>
    <property type="match status" value="1"/>
</dbReference>
<keyword evidence="20" id="KW-1185">Reference proteome</keyword>
<evidence type="ECO:0000256" key="5">
    <source>
        <dbReference type="ARBA" id="ARBA00022454"/>
    </source>
</evidence>